<accession>A0ABV5C844</accession>
<proteinExistence type="predicted"/>
<dbReference type="InterPro" id="IPR015797">
    <property type="entry name" value="NUDIX_hydrolase-like_dom_sf"/>
</dbReference>
<sequence length="169" mass="19468">MRYRASSLCIIRRGSSILLEEFPEEDGVITFRPVGGTIEYGEDSKSALQREVKEEINVDIIEPKLIGIIGNIYPYDGQIGHEYDFIYEAYFGCDDDYQKDIFTGVEGEKRFYAVWKDLGDFIGNPRYKLVPDGLYEMLTNDCGEKVVISEIKHINTKDFLLFDKEGTHR</sequence>
<keyword evidence="1 3" id="KW-0378">Hydrolase</keyword>
<dbReference type="InterPro" id="IPR000086">
    <property type="entry name" value="NUDIX_hydrolase_dom"/>
</dbReference>
<dbReference type="Pfam" id="PF00293">
    <property type="entry name" value="NUDIX"/>
    <property type="match status" value="1"/>
</dbReference>
<dbReference type="Gene3D" id="3.90.79.10">
    <property type="entry name" value="Nucleoside Triphosphate Pyrophosphohydrolase"/>
    <property type="match status" value="1"/>
</dbReference>
<dbReference type="SUPFAM" id="SSF55811">
    <property type="entry name" value="Nudix"/>
    <property type="match status" value="1"/>
</dbReference>
<comment type="caution">
    <text evidence="3">The sequence shown here is derived from an EMBL/GenBank/DDBJ whole genome shotgun (WGS) entry which is preliminary data.</text>
</comment>
<dbReference type="PROSITE" id="PS51462">
    <property type="entry name" value="NUDIX"/>
    <property type="match status" value="1"/>
</dbReference>
<dbReference type="EMBL" id="JBHIRY010000042">
    <property type="protein sequence ID" value="MFB5763703.1"/>
    <property type="molecule type" value="Genomic_DNA"/>
</dbReference>
<evidence type="ECO:0000313" key="4">
    <source>
        <dbReference type="Proteomes" id="UP001580430"/>
    </source>
</evidence>
<dbReference type="RefSeq" id="WP_375522706.1">
    <property type="nucleotide sequence ID" value="NZ_JBHIRY010000042.1"/>
</dbReference>
<name>A0ABV5C844_9BACL</name>
<evidence type="ECO:0000256" key="1">
    <source>
        <dbReference type="ARBA" id="ARBA00022801"/>
    </source>
</evidence>
<feature type="domain" description="Nudix hydrolase" evidence="2">
    <location>
        <begin position="1"/>
        <end position="135"/>
    </location>
</feature>
<reference evidence="3 4" key="1">
    <citation type="submission" date="2024-09" db="EMBL/GenBank/DDBJ databases">
        <title>Paenibacillus zeirhizospherea sp. nov., isolated from surface of the maize (Zea mays) roots in a horticulture field, Hungary.</title>
        <authorList>
            <person name="Marton D."/>
            <person name="Farkas M."/>
            <person name="Bedics A."/>
            <person name="Toth E."/>
            <person name="Tancsics A."/>
            <person name="Boka K."/>
            <person name="Marati G."/>
            <person name="Kriszt B."/>
            <person name="Cserhati M."/>
        </authorList>
    </citation>
    <scope>NUCLEOTIDE SEQUENCE [LARGE SCALE GENOMIC DNA]</scope>
    <source>
        <strain evidence="3 4">JCM 18446</strain>
    </source>
</reference>
<gene>
    <name evidence="3" type="ORF">ACE5LO_25325</name>
</gene>
<evidence type="ECO:0000313" key="3">
    <source>
        <dbReference type="EMBL" id="MFB5763703.1"/>
    </source>
</evidence>
<evidence type="ECO:0000259" key="2">
    <source>
        <dbReference type="PROSITE" id="PS51462"/>
    </source>
</evidence>
<dbReference type="Proteomes" id="UP001580430">
    <property type="component" value="Unassembled WGS sequence"/>
</dbReference>
<dbReference type="InterPro" id="IPR020084">
    <property type="entry name" value="NUDIX_hydrolase_CS"/>
</dbReference>
<dbReference type="CDD" id="cd04688">
    <property type="entry name" value="NUDIX_Hydrolase"/>
    <property type="match status" value="1"/>
</dbReference>
<protein>
    <submittedName>
        <fullName evidence="3">NUDIX hydrolase</fullName>
    </submittedName>
</protein>
<keyword evidence="4" id="KW-1185">Reference proteome</keyword>
<dbReference type="PROSITE" id="PS00893">
    <property type="entry name" value="NUDIX_BOX"/>
    <property type="match status" value="1"/>
</dbReference>
<organism evidence="3 4">
    <name type="scientific">Paenibacillus medicaginis</name>
    <dbReference type="NCBI Taxonomy" id="1470560"/>
    <lineage>
        <taxon>Bacteria</taxon>
        <taxon>Bacillati</taxon>
        <taxon>Bacillota</taxon>
        <taxon>Bacilli</taxon>
        <taxon>Bacillales</taxon>
        <taxon>Paenibacillaceae</taxon>
        <taxon>Paenibacillus</taxon>
    </lineage>
</organism>
<dbReference type="GO" id="GO:0016787">
    <property type="term" value="F:hydrolase activity"/>
    <property type="evidence" value="ECO:0007669"/>
    <property type="project" value="UniProtKB-KW"/>
</dbReference>